<sequence>MEQTGLNKKRIKREKPNKKRSEKEIQSILDFLQDAPEVELIESTKIDATWDLIRWKVRHLKASYKKASDWRMSTGAGLLESDTGTSSVEGKVLQMCSHFNQLKHIFGKKATSELPFEVVDSGSTSIMNESAANQILEITFSDVGEEIASPIDITNIENLPPGNLTGNASVANTSYYNNIINKFAIKFIDNTTTNKRAFCSRIKINRKDLTLVCQNSFWLSHKTLMTFLFSNCSRFSCIARTPIRKMPKLSTPVTGHILQLAMLFILQSRPL</sequence>
<evidence type="ECO:0000256" key="1">
    <source>
        <dbReference type="SAM" id="MobiDB-lite"/>
    </source>
</evidence>
<reference evidence="3" key="1">
    <citation type="submission" date="2025-08" db="UniProtKB">
        <authorList>
            <consortium name="RefSeq"/>
        </authorList>
    </citation>
    <scope>IDENTIFICATION</scope>
    <source>
        <tissue evidence="3">Adult</tissue>
    </source>
</reference>
<accession>A0ABM3K594</accession>
<proteinExistence type="predicted"/>
<keyword evidence="2" id="KW-1185">Reference proteome</keyword>
<feature type="compositionally biased region" description="Basic residues" evidence="1">
    <location>
        <begin position="7"/>
        <end position="18"/>
    </location>
</feature>
<organism evidence="2 3">
    <name type="scientific">Bactrocera dorsalis</name>
    <name type="common">Oriental fruit fly</name>
    <name type="synonym">Dacus dorsalis</name>
    <dbReference type="NCBI Taxonomy" id="27457"/>
    <lineage>
        <taxon>Eukaryota</taxon>
        <taxon>Metazoa</taxon>
        <taxon>Ecdysozoa</taxon>
        <taxon>Arthropoda</taxon>
        <taxon>Hexapoda</taxon>
        <taxon>Insecta</taxon>
        <taxon>Pterygota</taxon>
        <taxon>Neoptera</taxon>
        <taxon>Endopterygota</taxon>
        <taxon>Diptera</taxon>
        <taxon>Brachycera</taxon>
        <taxon>Muscomorpha</taxon>
        <taxon>Tephritoidea</taxon>
        <taxon>Tephritidae</taxon>
        <taxon>Bactrocera</taxon>
        <taxon>Bactrocera</taxon>
    </lineage>
</organism>
<gene>
    <name evidence="3" type="primary">LOC125779363</name>
</gene>
<protein>
    <submittedName>
        <fullName evidence="3">Uncharacterized protein LOC125779363 isoform X2</fullName>
    </submittedName>
</protein>
<name>A0ABM3K594_BACDO</name>
<dbReference type="PANTHER" id="PTHR33324">
    <property type="entry name" value="EXPRESSED PROTEIN"/>
    <property type="match status" value="1"/>
</dbReference>
<feature type="region of interest" description="Disordered" evidence="1">
    <location>
        <begin position="1"/>
        <end position="20"/>
    </location>
</feature>
<dbReference type="RefSeq" id="XP_049316647.1">
    <property type="nucleotide sequence ID" value="XM_049460690.1"/>
</dbReference>
<dbReference type="GeneID" id="125779363"/>
<evidence type="ECO:0000313" key="3">
    <source>
        <dbReference type="RefSeq" id="XP_049316647.1"/>
    </source>
</evidence>
<dbReference type="Proteomes" id="UP001652620">
    <property type="component" value="Chromosome 6"/>
</dbReference>
<evidence type="ECO:0000313" key="2">
    <source>
        <dbReference type="Proteomes" id="UP001652620"/>
    </source>
</evidence>
<dbReference type="PANTHER" id="PTHR33324:SF2">
    <property type="entry name" value="MYB_SANT-LIKE DNA-BINDING DOMAIN-CONTAINING PROTEIN"/>
    <property type="match status" value="1"/>
</dbReference>